<dbReference type="EMBL" id="UGPB01000001">
    <property type="protein sequence ID" value="STY29309.1"/>
    <property type="molecule type" value="Genomic_DNA"/>
</dbReference>
<dbReference type="AlphaFoldDB" id="A0A378LU06"/>
<dbReference type="Proteomes" id="UP000255297">
    <property type="component" value="Unassembled WGS sequence"/>
</dbReference>
<dbReference type="RefSeq" id="WP_133134454.1">
    <property type="nucleotide sequence ID" value="NZ_CAAAIS010000003.1"/>
</dbReference>
<sequence length="193" mass="22240">MEEAFHHLRGTEQKKLKKKAHHILQKQHLELGKFKNTIGVYTYQNSSNTTAENAEIFYASPLQQLNKKNTLFISTILAKKLKQESVAVFIPNKSYKIAHLKVIFKDHKPTIQQVAQIIHQLPDSFSKAYTLHLKDVHLGYHLAEVQSVEWIGNNLNSSYLKNRFPSDKILAELGEAYLIFNNGKYEKIPDLNI</sequence>
<dbReference type="OrthoDB" id="5646284at2"/>
<reference evidence="1 2" key="1">
    <citation type="submission" date="2018-06" db="EMBL/GenBank/DDBJ databases">
        <authorList>
            <consortium name="Pathogen Informatics"/>
            <person name="Doyle S."/>
        </authorList>
    </citation>
    <scope>NUCLEOTIDE SEQUENCE [LARGE SCALE GENOMIC DNA]</scope>
    <source>
        <strain evidence="1 2">NCTC11532</strain>
    </source>
</reference>
<gene>
    <name evidence="1" type="ORF">NCTC11532_01494</name>
</gene>
<organism evidence="1 2">
    <name type="scientific">Legionella wadsworthii</name>
    <dbReference type="NCBI Taxonomy" id="28088"/>
    <lineage>
        <taxon>Bacteria</taxon>
        <taxon>Pseudomonadati</taxon>
        <taxon>Pseudomonadota</taxon>
        <taxon>Gammaproteobacteria</taxon>
        <taxon>Legionellales</taxon>
        <taxon>Legionellaceae</taxon>
        <taxon>Legionella</taxon>
    </lineage>
</organism>
<accession>A0A378LU06</accession>
<dbReference type="STRING" id="1122170.GCA_000701265_00992"/>
<protein>
    <submittedName>
        <fullName evidence="1">Uncharacterized protein</fullName>
    </submittedName>
</protein>
<name>A0A378LU06_9GAMM</name>
<evidence type="ECO:0000313" key="1">
    <source>
        <dbReference type="EMBL" id="STY29309.1"/>
    </source>
</evidence>
<proteinExistence type="predicted"/>
<keyword evidence="2" id="KW-1185">Reference proteome</keyword>
<evidence type="ECO:0000313" key="2">
    <source>
        <dbReference type="Proteomes" id="UP000255297"/>
    </source>
</evidence>